<dbReference type="PANTHER" id="PTHR30576:SF10">
    <property type="entry name" value="SLL5057 PROTEIN"/>
    <property type="match status" value="1"/>
</dbReference>
<feature type="transmembrane region" description="Helical" evidence="7">
    <location>
        <begin position="45"/>
        <end position="64"/>
    </location>
</feature>
<proteinExistence type="inferred from homology"/>
<evidence type="ECO:0000259" key="8">
    <source>
        <dbReference type="Pfam" id="PF02397"/>
    </source>
</evidence>
<dbReference type="Pfam" id="PF02397">
    <property type="entry name" value="Bac_transf"/>
    <property type="match status" value="1"/>
</dbReference>
<evidence type="ECO:0000256" key="4">
    <source>
        <dbReference type="ARBA" id="ARBA00022692"/>
    </source>
</evidence>
<dbReference type="RefSeq" id="WP_378244669.1">
    <property type="nucleotide sequence ID" value="NZ_JBHSKF010000002.1"/>
</dbReference>
<evidence type="ECO:0000256" key="7">
    <source>
        <dbReference type="SAM" id="Phobius"/>
    </source>
</evidence>
<evidence type="ECO:0000256" key="3">
    <source>
        <dbReference type="ARBA" id="ARBA00022679"/>
    </source>
</evidence>
<evidence type="ECO:0000313" key="9">
    <source>
        <dbReference type="EMBL" id="MFC5286593.1"/>
    </source>
</evidence>
<evidence type="ECO:0000256" key="6">
    <source>
        <dbReference type="ARBA" id="ARBA00023136"/>
    </source>
</evidence>
<dbReference type="PANTHER" id="PTHR30576">
    <property type="entry name" value="COLANIC BIOSYNTHESIS UDP-GLUCOSE LIPID CARRIER TRANSFERASE"/>
    <property type="match status" value="1"/>
</dbReference>
<keyword evidence="5 7" id="KW-1133">Transmembrane helix</keyword>
<dbReference type="EMBL" id="JBHSKF010000002">
    <property type="protein sequence ID" value="MFC5286593.1"/>
    <property type="molecule type" value="Genomic_DNA"/>
</dbReference>
<organism evidence="9 10">
    <name type="scientific">Actinokineospora guangxiensis</name>
    <dbReference type="NCBI Taxonomy" id="1490288"/>
    <lineage>
        <taxon>Bacteria</taxon>
        <taxon>Bacillati</taxon>
        <taxon>Actinomycetota</taxon>
        <taxon>Actinomycetes</taxon>
        <taxon>Pseudonocardiales</taxon>
        <taxon>Pseudonocardiaceae</taxon>
        <taxon>Actinokineospora</taxon>
    </lineage>
</organism>
<dbReference type="Proteomes" id="UP001596157">
    <property type="component" value="Unassembled WGS sequence"/>
</dbReference>
<accession>A0ABW0EJW8</accession>
<feature type="transmembrane region" description="Helical" evidence="7">
    <location>
        <begin position="21"/>
        <end position="39"/>
    </location>
</feature>
<keyword evidence="3 9" id="KW-0808">Transferase</keyword>
<evidence type="ECO:0000256" key="5">
    <source>
        <dbReference type="ARBA" id="ARBA00022989"/>
    </source>
</evidence>
<protein>
    <submittedName>
        <fullName evidence="9">Sugar transferase</fullName>
        <ecNumber evidence="9">2.7.8.-</ecNumber>
    </submittedName>
</protein>
<feature type="domain" description="Bacterial sugar transferase" evidence="8">
    <location>
        <begin position="268"/>
        <end position="455"/>
    </location>
</feature>
<evidence type="ECO:0000256" key="2">
    <source>
        <dbReference type="ARBA" id="ARBA00006464"/>
    </source>
</evidence>
<feature type="transmembrane region" description="Helical" evidence="7">
    <location>
        <begin position="80"/>
        <end position="101"/>
    </location>
</feature>
<dbReference type="EC" id="2.7.8.-" evidence="9"/>
<keyword evidence="6 7" id="KW-0472">Membrane</keyword>
<feature type="transmembrane region" description="Helical" evidence="7">
    <location>
        <begin position="107"/>
        <end position="126"/>
    </location>
</feature>
<dbReference type="InterPro" id="IPR003362">
    <property type="entry name" value="Bact_transf"/>
</dbReference>
<comment type="subcellular location">
    <subcellularLocation>
        <location evidence="1">Membrane</location>
        <topology evidence="1">Multi-pass membrane protein</topology>
    </subcellularLocation>
</comment>
<dbReference type="InterPro" id="IPR017475">
    <property type="entry name" value="EPS_sugar_tfrase"/>
</dbReference>
<comment type="caution">
    <text evidence="9">The sequence shown here is derived from an EMBL/GenBank/DDBJ whole genome shotgun (WGS) entry which is preliminary data.</text>
</comment>
<evidence type="ECO:0000256" key="1">
    <source>
        <dbReference type="ARBA" id="ARBA00004141"/>
    </source>
</evidence>
<name>A0ABW0EJW8_9PSEU</name>
<reference evidence="10" key="1">
    <citation type="journal article" date="2019" name="Int. J. Syst. Evol. Microbiol.">
        <title>The Global Catalogue of Microorganisms (GCM) 10K type strain sequencing project: providing services to taxonomists for standard genome sequencing and annotation.</title>
        <authorList>
            <consortium name="The Broad Institute Genomics Platform"/>
            <consortium name="The Broad Institute Genome Sequencing Center for Infectious Disease"/>
            <person name="Wu L."/>
            <person name="Ma J."/>
        </authorList>
    </citation>
    <scope>NUCLEOTIDE SEQUENCE [LARGE SCALE GENOMIC DNA]</scope>
    <source>
        <strain evidence="10">CCUG 59778</strain>
    </source>
</reference>
<feature type="transmembrane region" description="Helical" evidence="7">
    <location>
        <begin position="274"/>
        <end position="296"/>
    </location>
</feature>
<keyword evidence="10" id="KW-1185">Reference proteome</keyword>
<dbReference type="GO" id="GO:0016740">
    <property type="term" value="F:transferase activity"/>
    <property type="evidence" value="ECO:0007669"/>
    <property type="project" value="UniProtKB-KW"/>
</dbReference>
<gene>
    <name evidence="9" type="ORF">ACFPM7_05975</name>
</gene>
<evidence type="ECO:0000313" key="10">
    <source>
        <dbReference type="Proteomes" id="UP001596157"/>
    </source>
</evidence>
<comment type="similarity">
    <text evidence="2">Belongs to the bacterial sugar transferase family.</text>
</comment>
<sequence>MKVGRSTVLRCGRKHVWWLRYRAGVALTDAVAVLGASTVAGPVSLAAAIGLGALWWVALGVGGARDARLLGVGDEEYRRIVTTTAALTGMGAALAVLAGTVEPMRAVLLGALPVGLGALVLSRWLWRQYVHARRRRSADWSHRVLVTGSAEAAARLAAELRRRRDAGFLVVDTAAVEPGGDPAEQARAVMRTARRVDAHVIAVAAGEGLGEGALRRLGWLLEGSGLQLVVAPGLTAVAGPRVRVRPIAGLPLLSIEEPVFSGAARIAKRLFDTAAALAGIVVAAPLMLLVAAAVALDDRGPVLFRQTRVGKHGKPFTMVKFRTMVVDAERARQALMGANESDGPLFKIRADPRLTRVGRVLRRYSLDELPQLVNVLFGRMSLVGPRPPLPEEVLRYAKDTRRRLLVPPGLTGLWQISGRSNLSWPEGIALDLHYVDNWSFTTDLVILWKTARAVVGGTGAY</sequence>
<dbReference type="NCBIfam" id="TIGR03025">
    <property type="entry name" value="EPS_sugtrans"/>
    <property type="match status" value="1"/>
</dbReference>
<keyword evidence="4 7" id="KW-0812">Transmembrane</keyword>